<proteinExistence type="predicted"/>
<organism evidence="1 2">
    <name type="scientific">Candidatus Zambryskibacteria bacterium RIFOXYD2_FULL_43_10</name>
    <dbReference type="NCBI Taxonomy" id="1802782"/>
    <lineage>
        <taxon>Bacteria</taxon>
        <taxon>Candidatus Zambryskiibacteriota</taxon>
    </lineage>
</organism>
<sequence length="141" mass="15875">MSRRKFLNLGLMAGAAAIAGVTPKITETLPQSAFEESMKIKDDQNELVRLRDAKLAEALQQLSKAGYKKIVFIYGMGHLEPVEKYLGTPEKGASELAASKHVIERNNPDAFRLYRQSYGNNHSERFVASEKKVWKRIPLVK</sequence>
<dbReference type="EMBL" id="MHWZ01000019">
    <property type="protein sequence ID" value="OHB17493.1"/>
    <property type="molecule type" value="Genomic_DNA"/>
</dbReference>
<accession>A0A1G2V788</accession>
<dbReference type="AlphaFoldDB" id="A0A1G2V788"/>
<evidence type="ECO:0000313" key="1">
    <source>
        <dbReference type="EMBL" id="OHB17493.1"/>
    </source>
</evidence>
<comment type="caution">
    <text evidence="1">The sequence shown here is derived from an EMBL/GenBank/DDBJ whole genome shotgun (WGS) entry which is preliminary data.</text>
</comment>
<gene>
    <name evidence="1" type="ORF">A2544_01765</name>
</gene>
<reference evidence="1 2" key="1">
    <citation type="journal article" date="2016" name="Nat. Commun.">
        <title>Thousands of microbial genomes shed light on interconnected biogeochemical processes in an aquifer system.</title>
        <authorList>
            <person name="Anantharaman K."/>
            <person name="Brown C.T."/>
            <person name="Hug L.A."/>
            <person name="Sharon I."/>
            <person name="Castelle C.J."/>
            <person name="Probst A.J."/>
            <person name="Thomas B.C."/>
            <person name="Singh A."/>
            <person name="Wilkins M.J."/>
            <person name="Karaoz U."/>
            <person name="Brodie E.L."/>
            <person name="Williams K.H."/>
            <person name="Hubbard S.S."/>
            <person name="Banfield J.F."/>
        </authorList>
    </citation>
    <scope>NUCLEOTIDE SEQUENCE [LARGE SCALE GENOMIC DNA]</scope>
</reference>
<protein>
    <submittedName>
        <fullName evidence="1">Uncharacterized protein</fullName>
    </submittedName>
</protein>
<evidence type="ECO:0000313" key="2">
    <source>
        <dbReference type="Proteomes" id="UP000176868"/>
    </source>
</evidence>
<name>A0A1G2V788_9BACT</name>
<dbReference type="Proteomes" id="UP000176868">
    <property type="component" value="Unassembled WGS sequence"/>
</dbReference>